<dbReference type="OrthoDB" id="414650at2759"/>
<feature type="domain" description="ATP-grasp" evidence="1">
    <location>
        <begin position="88"/>
        <end position="258"/>
    </location>
</feature>
<sequence length="289" mass="32076">MEARFPARAFVQTFDEIPEDYKELVVELRSRGVPVELRRTESMLAEPLPLTKDDLVVGDFDWTRTALKQLGIPMPQPPDYPTCLQHILRRRIWQSTLGEIRDQLALQQLPLVAASDVARVFIKPAIDTKAFSAIVEPRDQMLATLLEGIPDCISPLPVDLPVHCAEVVDMISEYRVYVVHGEIRAICHYKGPSEGAGALDLTVVEEAVQTLCQSEEGQNLVGFGMDFAVLEAGTCLVEVNDGFSLGKYPGISGKDYADLLVEKKKAMKAQNALGLSLVFWIWHRGLFAA</sequence>
<evidence type="ECO:0000259" key="1">
    <source>
        <dbReference type="Pfam" id="PF18299"/>
    </source>
</evidence>
<evidence type="ECO:0000313" key="2">
    <source>
        <dbReference type="EMBL" id="OLQ10113.1"/>
    </source>
</evidence>
<dbReference type="Proteomes" id="UP000186817">
    <property type="component" value="Unassembled WGS sequence"/>
</dbReference>
<evidence type="ECO:0000313" key="3">
    <source>
        <dbReference type="Proteomes" id="UP000186817"/>
    </source>
</evidence>
<organism evidence="2 3">
    <name type="scientific">Symbiodinium microadriaticum</name>
    <name type="common">Dinoflagellate</name>
    <name type="synonym">Zooxanthella microadriatica</name>
    <dbReference type="NCBI Taxonomy" id="2951"/>
    <lineage>
        <taxon>Eukaryota</taxon>
        <taxon>Sar</taxon>
        <taxon>Alveolata</taxon>
        <taxon>Dinophyceae</taxon>
        <taxon>Suessiales</taxon>
        <taxon>Symbiodiniaceae</taxon>
        <taxon>Symbiodinium</taxon>
    </lineage>
</organism>
<dbReference type="InterPro" id="IPR041261">
    <property type="entry name" value="R2K_2"/>
</dbReference>
<proteinExistence type="predicted"/>
<comment type="caution">
    <text evidence="2">The sequence shown here is derived from an EMBL/GenBank/DDBJ whole genome shotgun (WGS) entry which is preliminary data.</text>
</comment>
<keyword evidence="3" id="KW-1185">Reference proteome</keyword>
<dbReference type="Pfam" id="PF18299">
    <property type="entry name" value="R2K_2"/>
    <property type="match status" value="1"/>
</dbReference>
<accession>A0A1Q9ERQ7</accession>
<protein>
    <recommendedName>
        <fullName evidence="1">ATP-grasp domain-containing protein</fullName>
    </recommendedName>
</protein>
<reference evidence="2 3" key="1">
    <citation type="submission" date="2016-02" db="EMBL/GenBank/DDBJ databases">
        <title>Genome analysis of coral dinoflagellate symbionts highlights evolutionary adaptations to a symbiotic lifestyle.</title>
        <authorList>
            <person name="Aranda M."/>
            <person name="Li Y."/>
            <person name="Liew Y.J."/>
            <person name="Baumgarten S."/>
            <person name="Simakov O."/>
            <person name="Wilson M."/>
            <person name="Piel J."/>
            <person name="Ashoor H."/>
            <person name="Bougouffa S."/>
            <person name="Bajic V.B."/>
            <person name="Ryu T."/>
            <person name="Ravasi T."/>
            <person name="Bayer T."/>
            <person name="Micklem G."/>
            <person name="Kim H."/>
            <person name="Bhak J."/>
            <person name="Lajeunesse T.C."/>
            <person name="Voolstra C.R."/>
        </authorList>
    </citation>
    <scope>NUCLEOTIDE SEQUENCE [LARGE SCALE GENOMIC DNA]</scope>
    <source>
        <strain evidence="2 3">CCMP2467</strain>
    </source>
</reference>
<dbReference type="OMA" id="RMEPEMR"/>
<name>A0A1Q9ERQ7_SYMMI</name>
<dbReference type="AlphaFoldDB" id="A0A1Q9ERQ7"/>
<gene>
    <name evidence="2" type="ORF">AK812_SmicGene6231</name>
</gene>
<dbReference type="EMBL" id="LSRX01000084">
    <property type="protein sequence ID" value="OLQ10113.1"/>
    <property type="molecule type" value="Genomic_DNA"/>
</dbReference>